<proteinExistence type="predicted"/>
<gene>
    <name evidence="1" type="ORF">BOTNAR_0499g00050</name>
</gene>
<protein>
    <submittedName>
        <fullName evidence="1">Uncharacterized protein</fullName>
    </submittedName>
</protein>
<sequence>MSPVTLGQWYDKDHSEHTCIYDNSKISSTVIVFKRSKAGGVVQDIFFSDHDSRELEESSLDVEMKIYEIGTRIVWWFTGRNDSITEWKDGHVVPFSIPAERALIQNFD</sequence>
<organism evidence="1 2">
    <name type="scientific">Botryotinia narcissicola</name>
    <dbReference type="NCBI Taxonomy" id="278944"/>
    <lineage>
        <taxon>Eukaryota</taxon>
        <taxon>Fungi</taxon>
        <taxon>Dikarya</taxon>
        <taxon>Ascomycota</taxon>
        <taxon>Pezizomycotina</taxon>
        <taxon>Leotiomycetes</taxon>
        <taxon>Helotiales</taxon>
        <taxon>Sclerotiniaceae</taxon>
        <taxon>Botryotinia</taxon>
    </lineage>
</organism>
<comment type="caution">
    <text evidence="1">The sequence shown here is derived from an EMBL/GenBank/DDBJ whole genome shotgun (WGS) entry which is preliminary data.</text>
</comment>
<keyword evidence="2" id="KW-1185">Reference proteome</keyword>
<dbReference type="OrthoDB" id="10639150at2759"/>
<evidence type="ECO:0000313" key="1">
    <source>
        <dbReference type="EMBL" id="TGO47962.1"/>
    </source>
</evidence>
<dbReference type="EMBL" id="PQXJ01000499">
    <property type="protein sequence ID" value="TGO47962.1"/>
    <property type="molecule type" value="Genomic_DNA"/>
</dbReference>
<accession>A0A4Z1HL22</accession>
<dbReference type="AlphaFoldDB" id="A0A4Z1HL22"/>
<evidence type="ECO:0000313" key="2">
    <source>
        <dbReference type="Proteomes" id="UP000297452"/>
    </source>
</evidence>
<name>A0A4Z1HL22_9HELO</name>
<dbReference type="Proteomes" id="UP000297452">
    <property type="component" value="Unassembled WGS sequence"/>
</dbReference>
<reference evidence="1 2" key="1">
    <citation type="submission" date="2017-12" db="EMBL/GenBank/DDBJ databases">
        <title>Comparative genomics of Botrytis spp.</title>
        <authorList>
            <person name="Valero-Jimenez C.A."/>
            <person name="Tapia P."/>
            <person name="Veloso J."/>
            <person name="Silva-Moreno E."/>
            <person name="Staats M."/>
            <person name="Valdes J.H."/>
            <person name="Van Kan J.A.L."/>
        </authorList>
    </citation>
    <scope>NUCLEOTIDE SEQUENCE [LARGE SCALE GENOMIC DNA]</scope>
    <source>
        <strain evidence="1 2">MUCL2120</strain>
    </source>
</reference>